<dbReference type="NCBIfam" id="TIGR01079">
    <property type="entry name" value="rplX_bact"/>
    <property type="match status" value="1"/>
</dbReference>
<organism evidence="8 9">
    <name type="scientific">Candidatus Jorgensenbacteria bacterium GW2011_GWA1_48_11</name>
    <dbReference type="NCBI Taxonomy" id="1618660"/>
    <lineage>
        <taxon>Bacteria</taxon>
        <taxon>Candidatus Joergenseniibacteriota</taxon>
    </lineage>
</organism>
<sequence>MKIKKGDNVKILTGKDRGKSGKVVNVDFKSNKATVEGLNIFKKHVRPKRQGEKGEVVQVFRPLAVSNLMIVCPACGKATRIGYAVDKEKKTRICKKCHAPI</sequence>
<comment type="function">
    <text evidence="5">One of the proteins that surrounds the polypeptide exit tunnel on the outside of the subunit.</text>
</comment>
<evidence type="ECO:0000256" key="2">
    <source>
        <dbReference type="ARBA" id="ARBA00022980"/>
    </source>
</evidence>
<dbReference type="GO" id="GO:0019843">
    <property type="term" value="F:rRNA binding"/>
    <property type="evidence" value="ECO:0007669"/>
    <property type="project" value="UniProtKB-UniRule"/>
</dbReference>
<dbReference type="GO" id="GO:0005840">
    <property type="term" value="C:ribosome"/>
    <property type="evidence" value="ECO:0007669"/>
    <property type="project" value="UniProtKB-KW"/>
</dbReference>
<dbReference type="InterPro" id="IPR005824">
    <property type="entry name" value="KOW"/>
</dbReference>
<keyword evidence="3 5" id="KW-0687">Ribonucleoprotein</keyword>
<keyword evidence="2 5" id="KW-0689">Ribosomal protein</keyword>
<dbReference type="PANTHER" id="PTHR12903">
    <property type="entry name" value="MITOCHONDRIAL RIBOSOMAL PROTEIN L24"/>
    <property type="match status" value="1"/>
</dbReference>
<dbReference type="GO" id="GO:0003735">
    <property type="term" value="F:structural constituent of ribosome"/>
    <property type="evidence" value="ECO:0007669"/>
    <property type="project" value="InterPro"/>
</dbReference>
<name>A0A0G1U9R4_9BACT</name>
<evidence type="ECO:0000256" key="4">
    <source>
        <dbReference type="ARBA" id="ARBA00035206"/>
    </source>
</evidence>
<evidence type="ECO:0000256" key="1">
    <source>
        <dbReference type="ARBA" id="ARBA00010618"/>
    </source>
</evidence>
<evidence type="ECO:0000313" key="9">
    <source>
        <dbReference type="Proteomes" id="UP000034956"/>
    </source>
</evidence>
<dbReference type="Proteomes" id="UP000034956">
    <property type="component" value="Unassembled WGS sequence"/>
</dbReference>
<dbReference type="InterPro" id="IPR003256">
    <property type="entry name" value="Ribosomal_uL24"/>
</dbReference>
<dbReference type="InterPro" id="IPR057264">
    <property type="entry name" value="Ribosomal_uL24_C"/>
</dbReference>
<dbReference type="InterPro" id="IPR041988">
    <property type="entry name" value="Ribosomal_uL24_KOW"/>
</dbReference>
<evidence type="ECO:0000313" key="8">
    <source>
        <dbReference type="EMBL" id="KKU90852.1"/>
    </source>
</evidence>
<dbReference type="EMBL" id="LCPF01000006">
    <property type="protein sequence ID" value="KKU90852.1"/>
    <property type="molecule type" value="Genomic_DNA"/>
</dbReference>
<dbReference type="InterPro" id="IPR008991">
    <property type="entry name" value="Translation_prot_SH3-like_sf"/>
</dbReference>
<evidence type="ECO:0000259" key="7">
    <source>
        <dbReference type="SMART" id="SM00739"/>
    </source>
</evidence>
<dbReference type="InterPro" id="IPR014722">
    <property type="entry name" value="Rib_uL2_dom2"/>
</dbReference>
<reference evidence="8 9" key="1">
    <citation type="journal article" date="2015" name="Nature">
        <title>rRNA introns, odd ribosomes, and small enigmatic genomes across a large radiation of phyla.</title>
        <authorList>
            <person name="Brown C.T."/>
            <person name="Hug L.A."/>
            <person name="Thomas B.C."/>
            <person name="Sharon I."/>
            <person name="Castelle C.J."/>
            <person name="Singh A."/>
            <person name="Wilkins M.J."/>
            <person name="Williams K.H."/>
            <person name="Banfield J.F."/>
        </authorList>
    </citation>
    <scope>NUCLEOTIDE SEQUENCE [LARGE SCALE GENOMIC DNA]</scope>
</reference>
<dbReference type="InterPro" id="IPR005825">
    <property type="entry name" value="Ribosomal_uL24_CS"/>
</dbReference>
<comment type="subunit">
    <text evidence="5">Part of the 50S ribosomal subunit.</text>
</comment>
<protein>
    <recommendedName>
        <fullName evidence="4 5">Large ribosomal subunit protein uL24</fullName>
    </recommendedName>
</protein>
<dbReference type="Pfam" id="PF17136">
    <property type="entry name" value="ribosomal_L24"/>
    <property type="match status" value="1"/>
</dbReference>
<dbReference type="SMART" id="SM00739">
    <property type="entry name" value="KOW"/>
    <property type="match status" value="1"/>
</dbReference>
<keyword evidence="5" id="KW-0694">RNA-binding</keyword>
<feature type="domain" description="KOW" evidence="7">
    <location>
        <begin position="2"/>
        <end position="29"/>
    </location>
</feature>
<dbReference type="Pfam" id="PF00467">
    <property type="entry name" value="KOW"/>
    <property type="match status" value="1"/>
</dbReference>
<keyword evidence="5" id="KW-0699">rRNA-binding</keyword>
<proteinExistence type="inferred from homology"/>
<dbReference type="SUPFAM" id="SSF50104">
    <property type="entry name" value="Translation proteins SH3-like domain"/>
    <property type="match status" value="1"/>
</dbReference>
<evidence type="ECO:0000256" key="3">
    <source>
        <dbReference type="ARBA" id="ARBA00023274"/>
    </source>
</evidence>
<accession>A0A0G1U9R4</accession>
<evidence type="ECO:0000256" key="6">
    <source>
        <dbReference type="RuleBase" id="RU003477"/>
    </source>
</evidence>
<dbReference type="AlphaFoldDB" id="A0A0G1U9R4"/>
<comment type="function">
    <text evidence="5">One of two assembly initiator proteins, it binds directly to the 5'-end of the 23S rRNA, where it nucleates assembly of the 50S subunit.</text>
</comment>
<dbReference type="Gene3D" id="2.30.30.30">
    <property type="match status" value="1"/>
</dbReference>
<dbReference type="CDD" id="cd06089">
    <property type="entry name" value="KOW_RPL26"/>
    <property type="match status" value="1"/>
</dbReference>
<dbReference type="PROSITE" id="PS01108">
    <property type="entry name" value="RIBOSOMAL_L24"/>
    <property type="match status" value="1"/>
</dbReference>
<evidence type="ECO:0000256" key="5">
    <source>
        <dbReference type="HAMAP-Rule" id="MF_01326"/>
    </source>
</evidence>
<comment type="caution">
    <text evidence="8">The sequence shown here is derived from an EMBL/GenBank/DDBJ whole genome shotgun (WGS) entry which is preliminary data.</text>
</comment>
<dbReference type="GO" id="GO:1990904">
    <property type="term" value="C:ribonucleoprotein complex"/>
    <property type="evidence" value="ECO:0007669"/>
    <property type="project" value="UniProtKB-KW"/>
</dbReference>
<gene>
    <name evidence="5" type="primary">rplX</name>
    <name evidence="8" type="ORF">UY23_C0006G0061</name>
</gene>
<comment type="similarity">
    <text evidence="1 5 6">Belongs to the universal ribosomal protein uL24 family.</text>
</comment>
<dbReference type="HAMAP" id="MF_01326_B">
    <property type="entry name" value="Ribosomal_uL24_B"/>
    <property type="match status" value="1"/>
</dbReference>
<dbReference type="GO" id="GO:0006412">
    <property type="term" value="P:translation"/>
    <property type="evidence" value="ECO:0007669"/>
    <property type="project" value="UniProtKB-UniRule"/>
</dbReference>